<keyword evidence="4" id="KW-1185">Reference proteome</keyword>
<evidence type="ECO:0000313" key="3">
    <source>
        <dbReference type="EMBL" id="TPW33891.1"/>
    </source>
</evidence>
<feature type="compositionally biased region" description="Basic and acidic residues" evidence="1">
    <location>
        <begin position="21"/>
        <end position="33"/>
    </location>
</feature>
<dbReference type="Proteomes" id="UP000315037">
    <property type="component" value="Unassembled WGS sequence"/>
</dbReference>
<feature type="compositionally biased region" description="Basic and acidic residues" evidence="1">
    <location>
        <begin position="1"/>
        <end position="10"/>
    </location>
</feature>
<keyword evidence="2" id="KW-1133">Transmembrane helix</keyword>
<feature type="compositionally biased region" description="Low complexity" evidence="1">
    <location>
        <begin position="84"/>
        <end position="105"/>
    </location>
</feature>
<gene>
    <name evidence="3" type="ORF">E3202_04680</name>
</gene>
<sequence length="212" mass="22391">MRRPSFREPRLYPSAQEADPLEARADGRAESRSAHWSQSRLEPLSERDWDLSVDMPSDEVPSAASPETGTVAASPSLSFRSAAEKAGSGARASSSAPSSLSAGTAGQPGSTLARWQGEKLKLEVAVLKAQLHNLELDATLKQAQMEKQAPALYRAALSGTPSVAPRRRSRAMVWVGGVLVAVLLLLLAGGLLWAAVLIGVVDLDSLGWALVS</sequence>
<dbReference type="AlphaFoldDB" id="A0A506UKL6"/>
<proteinExistence type="predicted"/>
<name>A0A506UKL6_9PROT</name>
<organism evidence="3 4">
    <name type="scientific">Oecophyllibacter saccharovorans</name>
    <dbReference type="NCBI Taxonomy" id="2558360"/>
    <lineage>
        <taxon>Bacteria</taxon>
        <taxon>Pseudomonadati</taxon>
        <taxon>Pseudomonadota</taxon>
        <taxon>Alphaproteobacteria</taxon>
        <taxon>Acetobacterales</taxon>
        <taxon>Acetobacteraceae</taxon>
        <taxon>Oecophyllibacter</taxon>
    </lineage>
</organism>
<dbReference type="EMBL" id="SORZ01000002">
    <property type="protein sequence ID" value="TPW33891.1"/>
    <property type="molecule type" value="Genomic_DNA"/>
</dbReference>
<dbReference type="RefSeq" id="WP_165600604.1">
    <property type="nucleotide sequence ID" value="NZ_SORZ01000002.1"/>
</dbReference>
<reference evidence="3 4" key="1">
    <citation type="submission" date="2019-03" db="EMBL/GenBank/DDBJ databases">
        <title>The complete genome sequence of Neokomagataea sp. Jb2 NBRC113641.</title>
        <authorList>
            <person name="Chua K.-O."/>
            <person name="Chan K.-G."/>
            <person name="See-Too W.-S."/>
        </authorList>
    </citation>
    <scope>NUCLEOTIDE SEQUENCE [LARGE SCALE GENOMIC DNA]</scope>
    <source>
        <strain evidence="3 4">Jb2</strain>
    </source>
</reference>
<evidence type="ECO:0000313" key="4">
    <source>
        <dbReference type="Proteomes" id="UP000315037"/>
    </source>
</evidence>
<feature type="transmembrane region" description="Helical" evidence="2">
    <location>
        <begin position="171"/>
        <end position="201"/>
    </location>
</feature>
<accession>A0A506UKL6</accession>
<keyword evidence="2" id="KW-0812">Transmembrane</keyword>
<keyword evidence="2" id="KW-0472">Membrane</keyword>
<comment type="caution">
    <text evidence="3">The sequence shown here is derived from an EMBL/GenBank/DDBJ whole genome shotgun (WGS) entry which is preliminary data.</text>
</comment>
<evidence type="ECO:0000256" key="2">
    <source>
        <dbReference type="SAM" id="Phobius"/>
    </source>
</evidence>
<evidence type="ECO:0000256" key="1">
    <source>
        <dbReference type="SAM" id="MobiDB-lite"/>
    </source>
</evidence>
<feature type="region of interest" description="Disordered" evidence="1">
    <location>
        <begin position="1"/>
        <end position="110"/>
    </location>
</feature>
<feature type="compositionally biased region" description="Polar residues" evidence="1">
    <location>
        <begin position="65"/>
        <end position="79"/>
    </location>
</feature>
<protein>
    <submittedName>
        <fullName evidence="3">Uncharacterized protein</fullName>
    </submittedName>
</protein>